<dbReference type="PROSITE" id="PS00455">
    <property type="entry name" value="AMP_BINDING"/>
    <property type="match status" value="5"/>
</dbReference>
<keyword evidence="7" id="KW-0045">Antibiotic biosynthesis</keyword>
<dbReference type="EMBL" id="LQOW01000031">
    <property type="protein sequence ID" value="ORV56683.1"/>
    <property type="molecule type" value="Genomic_DNA"/>
</dbReference>
<evidence type="ECO:0000256" key="2">
    <source>
        <dbReference type="ARBA" id="ARBA00006432"/>
    </source>
</evidence>
<evidence type="ECO:0000256" key="7">
    <source>
        <dbReference type="ARBA" id="ARBA00023194"/>
    </source>
</evidence>
<dbReference type="FunFam" id="3.30.559.10:FF:000012">
    <property type="entry name" value="Non-ribosomal peptide synthetase"/>
    <property type="match status" value="3"/>
</dbReference>
<dbReference type="NCBIfam" id="TIGR01733">
    <property type="entry name" value="AA-adenyl-dom"/>
    <property type="match status" value="5"/>
</dbReference>
<dbReference type="SUPFAM" id="SSF51735">
    <property type="entry name" value="NAD(P)-binding Rossmann-fold domains"/>
    <property type="match status" value="1"/>
</dbReference>
<dbReference type="GO" id="GO:0005737">
    <property type="term" value="C:cytoplasm"/>
    <property type="evidence" value="ECO:0007669"/>
    <property type="project" value="TreeGrafter"/>
</dbReference>
<dbReference type="InterPro" id="IPR045851">
    <property type="entry name" value="AMP-bd_C_sf"/>
</dbReference>
<reference evidence="9 10" key="1">
    <citation type="submission" date="2016-01" db="EMBL/GenBank/DDBJ databases">
        <title>The new phylogeny of the genus Mycobacterium.</title>
        <authorList>
            <person name="Tarcisio F."/>
            <person name="Conor M."/>
            <person name="Antonella G."/>
            <person name="Elisabetta G."/>
            <person name="Giulia F.S."/>
            <person name="Sara T."/>
            <person name="Anna F."/>
            <person name="Clotilde B."/>
            <person name="Roberto B."/>
            <person name="Veronica D.S."/>
            <person name="Fabio R."/>
            <person name="Monica P."/>
            <person name="Olivier J."/>
            <person name="Enrico T."/>
            <person name="Nicola S."/>
        </authorList>
    </citation>
    <scope>NUCLEOTIDE SEQUENCE [LARGE SCALE GENOMIC DNA]</scope>
    <source>
        <strain evidence="9 10">DSM 45731</strain>
    </source>
</reference>
<dbReference type="InterPro" id="IPR000873">
    <property type="entry name" value="AMP-dep_synth/lig_dom"/>
</dbReference>
<name>A0A1X1UIL3_9MYCO</name>
<evidence type="ECO:0000256" key="5">
    <source>
        <dbReference type="ARBA" id="ARBA00022598"/>
    </source>
</evidence>
<dbReference type="Gene3D" id="3.30.300.30">
    <property type="match status" value="5"/>
</dbReference>
<dbReference type="InterPro" id="IPR001242">
    <property type="entry name" value="Condensation_dom"/>
</dbReference>
<feature type="domain" description="Carrier" evidence="8">
    <location>
        <begin position="1497"/>
        <end position="1572"/>
    </location>
</feature>
<dbReference type="Gene3D" id="3.40.50.1820">
    <property type="entry name" value="alpha/beta hydrolase"/>
    <property type="match status" value="1"/>
</dbReference>
<evidence type="ECO:0000256" key="3">
    <source>
        <dbReference type="ARBA" id="ARBA00022450"/>
    </source>
</evidence>
<dbReference type="UniPathway" id="UPA00011"/>
<dbReference type="InterPro" id="IPR020845">
    <property type="entry name" value="AMP-binding_CS"/>
</dbReference>
<comment type="cofactor">
    <cofactor evidence="1">
        <name>pantetheine 4'-phosphate</name>
        <dbReference type="ChEBI" id="CHEBI:47942"/>
    </cofactor>
</comment>
<dbReference type="NCBIfam" id="NF004282">
    <property type="entry name" value="PRK05691.1"/>
    <property type="match status" value="5"/>
</dbReference>
<dbReference type="InterPro" id="IPR036291">
    <property type="entry name" value="NAD(P)-bd_dom_sf"/>
</dbReference>
<dbReference type="Pfam" id="PF00501">
    <property type="entry name" value="AMP-binding"/>
    <property type="match status" value="5"/>
</dbReference>
<evidence type="ECO:0000256" key="6">
    <source>
        <dbReference type="ARBA" id="ARBA00022737"/>
    </source>
</evidence>
<dbReference type="SMART" id="SM01294">
    <property type="entry name" value="PKS_PP_betabranch"/>
    <property type="match status" value="1"/>
</dbReference>
<dbReference type="NCBIfam" id="NF003417">
    <property type="entry name" value="PRK04813.1"/>
    <property type="match status" value="5"/>
</dbReference>
<sequence length="6687" mass="712980">YAAGDYRAPVGAVEEILAGIYAQVLGLERVGVDDSFFELGGDSILSMQVVARARAAGLVCRPRDVFVEQTVARLARVAAVATGERTVVDEGVGAVAATPIMRWLHSVDGPIEQFNQTMVVQAPAGVTEPDVVVAVQALLDRHAMLRLRVDDDGAGGWLLTVPEAGSVAADGCLQSVEVLSDEAVVGARSRLNPAAGAMLSAVWVASTGQLVLIIHHLAVDGVSWRILLEDLNIGWAQLRGGQPVVLPGGGTSFARWASLLAEHAHRPQVVEQADAWRQVAAIPAALPAVQPAVDTYESAGHLSVSLDAETTGMLLGEVPAAFHAGVQDILLIAFAVAVAEFVGKGGAPVGIDVEGHGRHEELAADVDLSRTVGWFTTKYPVSLTVGGLSWAQVLAGEAALGAVIKDAKEQLRALPDPLTYGVLRYLNSDVDLDGSDPPIGFNYLGRLGVAEASGDGWRICRDGLSLTGASAVPMPLMHTVDVNAVTIDTDTGPHLHANWTWARSVLDHGQITRLSRLWFDALAGICAHVRCGGGGLSPSDVVPARLSQQQIDELQRQYEIADILPLTPLQQGLLFHASTARDGEDDLYAVQLDITLSGRLDEHRLRDAVQAVVDRHPHLVARFCDRFDEPVQIVPADPVLAWRYVELDGDDVDGDEQIRRICAAERAAVGDIADRAAFRVALIRVAADRHRFVLTHHHVVLDGWSMPILLREIFAGYYGRRLPATVPYRVLLSWLAGRDLDGARAAWREVLAGLDTPTLVGPPQRLGFGPRGVKSFRVSADITRAVSELARSCHTTVNTVLQGAFAQLLCWLAGQHDVVFGTTVSGRPAEVAGAESMVGLLINTVPVRARLTATTTTTELLDQLQTAYNDTLEHQHLGLAEIQRISGQDTLFDTVFAHENYPLDVGALAGDQELAVSEITSHECTHYPLTVQALPGHELGFRVEYDTDVFDAASIEALIGRWQRVLVAMTADPFGRLSSVDLLDAGEHARLDEVGNRAVLTQPAPAVSVPVVFAAQVARTPEAVALVCGELSWTYRQLDEAANRLAHLLAEHGVGPGQCVALLVQRSAEAVAAMLAVLKTGAAYLPIDPALPATRIGLLLADAAPTAAITTTELAGRLHGHDLLLIDIDDPRIATYPGTAPPPPDPDDIAYLIYTSGTTGIPKGVAVTHHNVTRLFDSLDVGVELAPGQVWAQCHSFAFDYSVWEIWGALLHGGRLVVVPEEVARSPEDLHALLIAERVSVLSQTPSAVGVLSPEGLESAALMIAAEPCPPEVVDRWAPGRVMINGYGPTETTVYAAISAPLASGSGPPPIGAPVPGAALFVLDGWLRPVPTGVVGELYVAGSGVACGYVRRAGLTGSRFVACPFGGSGARMYRTGDLVRWDADGQLQYLGRADEQVKIRGYRIELGEIRSALTALDGVEQAAVMAREDRPGDKRLVGYVTGTADPAEIREKLAERLPAYMVPAAVVVLEALPLTVNGKLDTRALPAPEYTAGGYRPPSTLVEEILAGIYAQILGLERVGVDDSFFDLGGDSLSAMRLIGAINTSLDADLAVRTLFEAPTVAQLAPRVGEGAGRLEPLVAGERPAIVPLSFAQNRLWILDQLQGPSPVYNIAIGLRLRGRLDVEALGAALADVVGRHESLRTLFPAPEGTPQQLVIPTEQADFGWDVVDATELSAGHLREATETVARYTFDLANQIPLRARLFRVAEDEHVLVAVVHHIAADGWSITPLMRDLGVAYASRCAAQAPGWDPLAVQYIDFTLWQRAQLGDLENSDSPIAAQLAYWQQALAGLPERLDLPTDRPYPPFADQRGATLAVDWTAELQQRVAAVAREHNATSFMVIQAALAVLLSKISASPDVAVGFPIAGRRDPALDELVGFFVNTLVLRVDLAGDPDFAELLAQVRSLSLEAFEHQDVPFEVLVERLNPTRSLTHHPLVQVMLAWQNLPGQDTDPAVGLALGDLHVTPMPVDTQAARMDLTFSLAERWSEAGAPAGIGGTVEFRTDVFDAHSIEALIRRLERVLVAITADPTRRLSSVDLLDPGEHARLEGWGNRAVLTMPVSTPTAVPVVFAAQVARTPDAVALTCGEVSWTYRELDEAANRLAHLLAARGAGPGERVALLFTRAAEAIVAMLAVLKTGAAYLPIDPALPAARIGFMLDDAAPIAAITTTGLRSRLDGHDVVVIDVNDPVVDAQPRTALPAPDPDDLAYLIYTSGTTGVPKGVAVTHQNVTQLLASLDSWLPQRSGQVWSQWHSYGFDVSVSEIFGALLHGGRLVVIPDSVVRSPEDFYALLVAEQVSVLSQTPSAVAMLSPEGLDSMALVVAGEACPADVVDRWAPGRVMLNAYGPTEATIYAAVSAPLIPGSGVVPIGAPVSGAGLFVLDGWLRPVPAGVVGELYVAGAGVGVGYWRRAGLTGSRFVACPFGRAGSRMYRTGDLVRWGADGQLVYLGRADEQVKIRGYRIELGEIRSVLTAFEGVQQAAVMVREDRPGDKRLVGYVTGTADPAAIRAQLGERLPAYMVPAAVVVLDELPLTVNGKLDTRALPAPEYAAGEYRAPADAVEEVLADIYAQVLGLERVGVDDSFFDLGGDSISAMQVVARARAAGVLCRPRDIFVEQTVARLARVATVTTGERTVVDEGVGPVVATPIMRWLQGVDGPIEQFNQTMVVQAPAGVTEADVVVMLQALLDRHAMLRLHVDDDGAGGWSLTAPEVGSVEAGGCLQVVDVLSDEALVGARSRLNPAAGAMISALWVASTGQLVLTIHHLAVDGVSWRILLEDLNIAWAQHRGGQPVVLPAGGTSFAGWASLLAEHARRPEVVDQAGAWRQVAAIPAPLPAVEPAVDTYATAGYLSVSLDAEATGMLLGEVPAAFHAGVQDILLIAFALAWAHFLGNGSAPLGIDVEGHGRHEELAFDVDLSRTVGWFTAKYPVSLTVGGLSWAQVLAGEAALGAVIKDAKEQLRALPDPLTYGVLRYLNSDVDLDGSDPPIGFNYLGRLSVANAEASGDGWRICRDGLSLTGASAVRMPLMHTVDVNAVTVDTDTGPHLHANWTWAPSKLDRTAIGQLSQLWFDALGGICAHVRRGGGGFTPSDVAPAQLSQQQIDELQQQYEIADILPLTPLQQGLLFHASTAQDSEHDLYAVQLDITLSGRLDEHRLRDAVHAVVNRHPHLVARFCPQVDRPVQIVPNDPVLAWRYVDLGADVGGIDVDADNLIQQICAAERAAVGDIVHEPTFRAALIRITPDLHRFVLTNHHIVLDGWSMSVLLREIFARFSGQRLAAAPSYRSFVTWLADRDLDAARAAWREVLAGFDTPTLVGPPQMLRLGPRGVKSFRVSAQTTRAVSELARSCHTTVNTVLEAAFAQLLCWLTGQHDVAFGTTVSGRPAEVVGAESMVGLLMNTVPVRARITATTTTAQLLDCLQNTHNDTLEHQHLALNEIQRITGHEKLFDTLFGYENYPLDTAALADDQALAVTDISSHECTHYPLAMQALPGRELGFRVEYDTDVIDEDSIDALTERLQRVLVAMTGDPGQPLVSVDLLNEAEHAQLEAWGNRVVLSRPAPAPVSVPGLFAAQVKRAPQTVALVCAERSWTYRELDEAANRFAHLLAEHGVGPGCVVGLLVERSAHAVIAILAVLKSGAAYLPIDAALPAARMGFMLDDAAPIAVITTAGLADRLDRQQLLMIDVDDPAINAQPSTALAAPDPDDIAYLIYTSGTTGMPKGVAITHRNVTQLLESLDAGLPAAGVWAQSHSLAFDVSVWEIFGALLRGGRLVVVPDVVARSPEDLHDMLVSERVSVLTKTPSAVAVLPAEGLESAALWMVGEPCPAEVVDRWAPGRLMVNAYGPTETTMCVAISAPLTPGIGAPPIGSPVSGAALFVLDGWLRPVSAGVVGELYVAGSGVGCGYVRRAGLTASRFVACPFGGAAAPGQRMYRTGDLVRWRADGQLDYVGRTDEQVKIRGYRVELGEVQAVLTRLDGVEQAVVIAREDRPGDKRLVGYVTGTADPAQVREELADLLPPYIVPAAVVVLEALPLTPNGKLDTRALPSPAYSAGEHRAPADAVEEILAGIYAQVLGLERVGVDESFFDLGGDSISAMRLTAAVNTGLDADLSVRTVFEAPTVAQLAPRIGVGAGRLPRLVAGERPAMIPLSFAQSRLWFIDQLQGPSAVYNTTAALRLTGGLDVEALATALADVVGRHESLRTMFAAPEGTPQQVVIPREDADFGWEVVDAAGWPSARLGEAIDEVVRHPFDLGAEIPLRARLFRVAENEHVLVIVAHHIAADGWSLRPLAADLGVAYASRCAGQAPGWAPLAVQYADYTLWQRAQFGDFDDSDSPIAAQLAYWQDVLAGMPEHLELPTDRPYPPVADHRGAMAAVQWPPELQQQIARVAREHNATSFMVIQAALAVMLSKLSASSDVAVGFPIAGRRDPALDELVGFFVNTLVLRVDLAGDPTVAELLAQVRRRSLAAYEHQDVPFEVLVERLNPARSLTHHPLIQVMLAWQNLPGQGTDPSAGLALSDLQVTPIAVDTQTARMDLVVSLAERWSEAGEPAGIAGSVEFRTDVFDADSIEALIGRLERVLVAMTADPSRRLSSVDLLDAGERARLEGWGNRAVLGEPATTAVSIPVLFAAQVARTPDAVAVTFEGRSMTYRDLEGAANRLAHLLAAHGLGPGDCVALLFSRSAEAIVAILAVLKTGAAYLPIDPALPATRIGFMLADAAPAAAVTTTGLRSRLDGHDLLIIDAEDSAVDSQSSTAPPAPGPDDIAYILYTSGTTGIPKGVAITHQNVTQLLESLNADLPAVGVWSQCHSYGFDVSVWEICSALLHGGRLVVISEAVARSPEDFHALLVGEKVGVLSQTPSAVRMLSPEGLESVALVVAGEPCPAEVLDRWAPGRVMINAYGETETWYASSSAPLTPGSGVVPIGSPVGGAALFVLDGWLRPVPAGVVGELYVAGRGVGCGYWRRPALTGSRFVACPFGGAGSAGQPGQRMYRTGDLVRWGADGQLVYVGRADEQVKIRGYRIELGEVRAALTRLDGVEQAVVIAREDRPGDKRLVGYVTGTADPAEARAVLGERLPAYMVPAAVVVVEALPLAPNGKLDIRALPAPEYTAVGYRPPSTLVEEILAGIYAQILGLERVGVDDSFFDLGGDSLSAMRLVAAVNTGMDAGLSVRTVFEASTVARLAPRIGEKARGLPRLVAVERPAVVPLSFAQSRLWFIDQLQGPSPVYNMAAALRLRGRLDAEALSAALADVVDRHESLRTVFPTVEGTPHQVIIPAAGADFGWHVVDANGWSTGRLGEAVREAARTTFDLATEIPLRARLFRVSEDEHVLVIVVHHIAADGWSLSPLARDLGVAYASRCAGQAPGWAPLAVQYADYTLWQRQHLGELADPHSAIGAQLAYWQDVLAGMPEHLDLPTDRPYPPLADQRGATVSVDWSAELQQQVARVAREHNATSFMVIQAALAVLLAKISASSDVSVGFPIAGRRDPALDELVGFFVNTLVLRVDLAGDPTVAELLAQVRRRSLAAYEHQDVPFEVLVERLNPVRSLTHHPLIQVMLAWQNVPWHNNGAAAGLALGDLQVTPLPVDTQTARMDLSFSLGERWTEAGEPAGIGGTVEFRTDVFDSESIEALIGRWERVLVAVIAEPTRRLSSVDLLDAGEHAHLDRWSNRAVLTQPAPTATSIPALFAAQVARTPDAVALTCGEISWTYRELDEAANRLAHQLAAHRAGPGGCVALLMERSVEAVAAIVAVLKTGAAYLPIDPALPAARIGFMFADAAPVAVITTADLAGRIDGHDVVVIDVNNPALETQPSTALPAPAPDNIAYIIYTSGTTGVPKGVAVTHDNVAQLFASFDAGLTPGSGQVWSQCHSYAFDFSVREIWSALLHGGRLVVIPDSVTRSPTDFQDVLVAEHVNVLGQTPSALAVLSPEGLDSVALVVAGEPCPAELVDRWAPGRVMVNEYGPTETTVCVAGSAQLVADSGAPPIGSPVSGAALFVLDGWLRPVPAGVAGELYLAGRGVGCGYWRQGALTASRFVACPFGGAGAPGQRMYRTGDLVRWRADGQLDYLGRVDEQVKIRGYRIECGEVQAALAGVDGVEQAVVITREDRPGDKRLVGYVTGTADPAKARTALAEQLPPYMIPAAVVVVSALPLTPNGKLDTRALPAPEYQDAHRYRAPDSPIEEILAGIYAQVLGIERVGVDESFFDLGGDSLAAMRLIAAINTRLDAHLAVRTLFNAPSVKSLSQQLVGEQVATGPSFASVHGGDATEVHASDLTLDKFIDAATLNAAPSLPGPSPEVRTVLLTGATGFLGRYLALEWLERMDLVNGTLICLVRAKSDADARRRLDKTFDSGDPQLLAHYRELATDHLQVIAGDKGEPNLGLDDQTWQRLADTIDLIVDPAALVSGVLPYNELFGPNVVGTAELIRIALTTKLKPYTYVSTANVGDQIEPSAFTEDADIRVISPTRAIDESAHGYGSSKWAGEVLLRYANDLCGLPVAVFRCDMILADTTFTGQLNVSDVFTKLMLSLIATGIAPASFYQVDADGNRQRSHFDALPVEFIAEAIATLGVRSVEGFQTYHVMNPHDDGIGLDEYVDWLIDAGYPIQRIGDFGEWLQRFEASLRELPEQQREHSLLQMLLSRNSNDLQPPEPTRRSIAPADRFRAAVQEAKIGPDNDIPHISAQVIVKYATDLQLLGLL</sequence>
<dbReference type="Pfam" id="PF13193">
    <property type="entry name" value="AMP-binding_C"/>
    <property type="match status" value="5"/>
</dbReference>
<dbReference type="CDD" id="cd19543">
    <property type="entry name" value="DCL_NRPS"/>
    <property type="match status" value="2"/>
</dbReference>
<feature type="domain" description="Carrier" evidence="8">
    <location>
        <begin position="6166"/>
        <end position="6241"/>
    </location>
</feature>
<evidence type="ECO:0000256" key="1">
    <source>
        <dbReference type="ARBA" id="ARBA00001957"/>
    </source>
</evidence>
<keyword evidence="10" id="KW-1185">Reference proteome</keyword>
<dbReference type="InterPro" id="IPR010080">
    <property type="entry name" value="Thioester_reductase-like_dom"/>
</dbReference>
<feature type="domain" description="Carrier" evidence="8">
    <location>
        <begin position="8"/>
        <end position="82"/>
    </location>
</feature>
<feature type="non-terminal residue" evidence="9">
    <location>
        <position position="1"/>
    </location>
</feature>
<evidence type="ECO:0000256" key="4">
    <source>
        <dbReference type="ARBA" id="ARBA00022553"/>
    </source>
</evidence>
<dbReference type="PANTHER" id="PTHR45527:SF1">
    <property type="entry name" value="FATTY ACID SYNTHASE"/>
    <property type="match status" value="1"/>
</dbReference>
<dbReference type="NCBIfam" id="TIGR01720">
    <property type="entry name" value="NRPS-para261"/>
    <property type="match status" value="2"/>
</dbReference>
<dbReference type="NCBIfam" id="TIGR01746">
    <property type="entry name" value="Thioester-redct"/>
    <property type="match status" value="1"/>
</dbReference>
<dbReference type="CDD" id="cd19540">
    <property type="entry name" value="LCL_NRPS-like"/>
    <property type="match status" value="3"/>
</dbReference>
<dbReference type="PANTHER" id="PTHR45527">
    <property type="entry name" value="NONRIBOSOMAL PEPTIDE SYNTHETASE"/>
    <property type="match status" value="1"/>
</dbReference>
<dbReference type="SUPFAM" id="SSF47336">
    <property type="entry name" value="ACP-like"/>
    <property type="match status" value="6"/>
</dbReference>
<feature type="domain" description="Carrier" evidence="8">
    <location>
        <begin position="4049"/>
        <end position="4124"/>
    </location>
</feature>
<keyword evidence="6" id="KW-0677">Repeat</keyword>
<comment type="similarity">
    <text evidence="2">Belongs to the ATP-dependent AMP-binding enzyme family.</text>
</comment>
<feature type="domain" description="Carrier" evidence="8">
    <location>
        <begin position="2552"/>
        <end position="2626"/>
    </location>
</feature>
<dbReference type="Proteomes" id="UP000194000">
    <property type="component" value="Unassembled WGS sequence"/>
</dbReference>
<dbReference type="Gene3D" id="3.40.50.720">
    <property type="entry name" value="NAD(P)-binding Rossmann-like Domain"/>
    <property type="match status" value="1"/>
</dbReference>
<dbReference type="SMART" id="SM00823">
    <property type="entry name" value="PKS_PP"/>
    <property type="match status" value="6"/>
</dbReference>
<dbReference type="PROSITE" id="PS00012">
    <property type="entry name" value="PHOSPHOPANTETHEINE"/>
    <property type="match status" value="6"/>
</dbReference>
<dbReference type="FunFam" id="1.10.1200.10:FF:000005">
    <property type="entry name" value="Nonribosomal peptide synthetase 1"/>
    <property type="match status" value="6"/>
</dbReference>
<gene>
    <name evidence="9" type="ORF">AWC06_00125</name>
</gene>
<dbReference type="InterPro" id="IPR010060">
    <property type="entry name" value="NRPS_synth"/>
</dbReference>
<dbReference type="InterPro" id="IPR020806">
    <property type="entry name" value="PKS_PP-bd"/>
</dbReference>
<dbReference type="GO" id="GO:0044550">
    <property type="term" value="P:secondary metabolite biosynthetic process"/>
    <property type="evidence" value="ECO:0007669"/>
    <property type="project" value="UniProtKB-ARBA"/>
</dbReference>
<dbReference type="InterPro" id="IPR010071">
    <property type="entry name" value="AA_adenyl_dom"/>
</dbReference>
<dbReference type="CDD" id="cd05235">
    <property type="entry name" value="SDR_e1"/>
    <property type="match status" value="1"/>
</dbReference>
<dbReference type="Pfam" id="PF00550">
    <property type="entry name" value="PP-binding"/>
    <property type="match status" value="6"/>
</dbReference>
<dbReference type="RefSeq" id="WP_139820120.1">
    <property type="nucleotide sequence ID" value="NZ_LQOW01000031.1"/>
</dbReference>
<dbReference type="OrthoDB" id="4501954at2"/>
<dbReference type="GO" id="GO:0043041">
    <property type="term" value="P:amino acid activation for nonribosomal peptide biosynthetic process"/>
    <property type="evidence" value="ECO:0007669"/>
    <property type="project" value="TreeGrafter"/>
</dbReference>
<dbReference type="GO" id="GO:0031177">
    <property type="term" value="F:phosphopantetheine binding"/>
    <property type="evidence" value="ECO:0007669"/>
    <property type="project" value="InterPro"/>
</dbReference>
<dbReference type="FunFam" id="3.40.50.980:FF:000001">
    <property type="entry name" value="Non-ribosomal peptide synthetase"/>
    <property type="match status" value="5"/>
</dbReference>
<dbReference type="InterPro" id="IPR029058">
    <property type="entry name" value="AB_hydrolase_fold"/>
</dbReference>
<dbReference type="InterPro" id="IPR013120">
    <property type="entry name" value="FAR_NAD-bd"/>
</dbReference>
<dbReference type="InterPro" id="IPR042099">
    <property type="entry name" value="ANL_N_sf"/>
</dbReference>
<dbReference type="GO" id="GO:0008610">
    <property type="term" value="P:lipid biosynthetic process"/>
    <property type="evidence" value="ECO:0007669"/>
    <property type="project" value="UniProtKB-ARBA"/>
</dbReference>
<dbReference type="InterPro" id="IPR006162">
    <property type="entry name" value="Ppantetheine_attach_site"/>
</dbReference>
<dbReference type="GO" id="GO:0016874">
    <property type="term" value="F:ligase activity"/>
    <property type="evidence" value="ECO:0007669"/>
    <property type="project" value="UniProtKB-KW"/>
</dbReference>
<dbReference type="GO" id="GO:0017000">
    <property type="term" value="P:antibiotic biosynthetic process"/>
    <property type="evidence" value="ECO:0007669"/>
    <property type="project" value="UniProtKB-KW"/>
</dbReference>
<dbReference type="Gene3D" id="3.30.559.30">
    <property type="entry name" value="Nonribosomal peptide synthetase, condensation domain"/>
    <property type="match status" value="7"/>
</dbReference>
<proteinExistence type="inferred from homology"/>
<dbReference type="InterPro" id="IPR023213">
    <property type="entry name" value="CAT-like_dom_sf"/>
</dbReference>
<keyword evidence="5" id="KW-0436">Ligase</keyword>
<dbReference type="SUPFAM" id="SSF52777">
    <property type="entry name" value="CoA-dependent acyltransferases"/>
    <property type="match status" value="14"/>
</dbReference>
<feature type="domain" description="Carrier" evidence="8">
    <location>
        <begin position="5107"/>
        <end position="5182"/>
    </location>
</feature>
<dbReference type="InterPro" id="IPR009081">
    <property type="entry name" value="PP-bd_ACP"/>
</dbReference>
<keyword evidence="3" id="KW-0596">Phosphopantetheine</keyword>
<dbReference type="FunFam" id="3.40.50.12780:FF:000012">
    <property type="entry name" value="Non-ribosomal peptide synthetase"/>
    <property type="match status" value="5"/>
</dbReference>
<accession>A0A1X1UIL3</accession>
<evidence type="ECO:0000313" key="10">
    <source>
        <dbReference type="Proteomes" id="UP000194000"/>
    </source>
</evidence>
<dbReference type="Gene3D" id="3.40.50.12780">
    <property type="entry name" value="N-terminal domain of ligase-like"/>
    <property type="match status" value="5"/>
</dbReference>
<keyword evidence="4" id="KW-0597">Phosphoprotein</keyword>
<dbReference type="InterPro" id="IPR025110">
    <property type="entry name" value="AMP-bd_C"/>
</dbReference>
<dbReference type="Gene3D" id="1.10.1200.10">
    <property type="entry name" value="ACP-like"/>
    <property type="match status" value="5"/>
</dbReference>
<comment type="caution">
    <text evidence="9">The sequence shown here is derived from an EMBL/GenBank/DDBJ whole genome shotgun (WGS) entry which is preliminary data.</text>
</comment>
<evidence type="ECO:0000313" key="9">
    <source>
        <dbReference type="EMBL" id="ORV56683.1"/>
    </source>
</evidence>
<protein>
    <submittedName>
        <fullName evidence="9">Non-ribosomal peptide synthetase</fullName>
    </submittedName>
</protein>
<dbReference type="InterPro" id="IPR036736">
    <property type="entry name" value="ACP-like_sf"/>
</dbReference>
<dbReference type="Gene3D" id="3.30.559.10">
    <property type="entry name" value="Chloramphenicol acetyltransferase-like domain"/>
    <property type="match status" value="7"/>
</dbReference>
<dbReference type="Pfam" id="PF00668">
    <property type="entry name" value="Condensation"/>
    <property type="match status" value="7"/>
</dbReference>
<dbReference type="Pfam" id="PF07993">
    <property type="entry name" value="NAD_binding_4"/>
    <property type="match status" value="1"/>
</dbReference>
<dbReference type="FunFam" id="3.30.300.30:FF:000010">
    <property type="entry name" value="Enterobactin synthetase component F"/>
    <property type="match status" value="5"/>
</dbReference>
<organism evidence="9 10">
    <name type="scientific">Mycobacterium fragae</name>
    <dbReference type="NCBI Taxonomy" id="1260918"/>
    <lineage>
        <taxon>Bacteria</taxon>
        <taxon>Bacillati</taxon>
        <taxon>Actinomycetota</taxon>
        <taxon>Actinomycetes</taxon>
        <taxon>Mycobacteriales</taxon>
        <taxon>Mycobacteriaceae</taxon>
        <taxon>Mycobacterium</taxon>
    </lineage>
</organism>
<dbReference type="SUPFAM" id="SSF56801">
    <property type="entry name" value="Acetyl-CoA synthetase-like"/>
    <property type="match status" value="5"/>
</dbReference>
<evidence type="ECO:0000259" key="8">
    <source>
        <dbReference type="PROSITE" id="PS50075"/>
    </source>
</evidence>
<dbReference type="PROSITE" id="PS50075">
    <property type="entry name" value="CARRIER"/>
    <property type="match status" value="6"/>
</dbReference>
<dbReference type="STRING" id="1260918.AWC06_00125"/>